<evidence type="ECO:0000313" key="2">
    <source>
        <dbReference type="EMBL" id="PAV68105.1"/>
    </source>
</evidence>
<comment type="caution">
    <text evidence="2">The sequence shown here is derived from an EMBL/GenBank/DDBJ whole genome shotgun (WGS) entry which is preliminary data.</text>
</comment>
<reference evidence="2 3" key="1">
    <citation type="journal article" date="2017" name="Curr. Biol.">
        <title>Genome architecture and evolution of a unichromosomal asexual nematode.</title>
        <authorList>
            <person name="Fradin H."/>
            <person name="Zegar C."/>
            <person name="Gutwein M."/>
            <person name="Lucas J."/>
            <person name="Kovtun M."/>
            <person name="Corcoran D."/>
            <person name="Baugh L.R."/>
            <person name="Kiontke K."/>
            <person name="Gunsalus K."/>
            <person name="Fitch D.H."/>
            <person name="Piano F."/>
        </authorList>
    </citation>
    <scope>NUCLEOTIDE SEQUENCE [LARGE SCALE GENOMIC DNA]</scope>
    <source>
        <strain evidence="2">PF1309</strain>
    </source>
</reference>
<sequence length="126" mass="14099">MTQRSDARQGERGRSTTSKLTPTSAKTAIHIVASPIRVKDADSIPRQLHECRDLAQVVIHQRDICRLNRGTGTCCAHGEADLGFSQRRRVVNTVTYHAHYMIGLLELANHIELICWKQVSARLVDA</sequence>
<evidence type="ECO:0000256" key="1">
    <source>
        <dbReference type="SAM" id="MobiDB-lite"/>
    </source>
</evidence>
<dbReference type="AlphaFoldDB" id="A0A2A2K2E2"/>
<evidence type="ECO:0000313" key="3">
    <source>
        <dbReference type="Proteomes" id="UP000218231"/>
    </source>
</evidence>
<organism evidence="2 3">
    <name type="scientific">Diploscapter pachys</name>
    <dbReference type="NCBI Taxonomy" id="2018661"/>
    <lineage>
        <taxon>Eukaryota</taxon>
        <taxon>Metazoa</taxon>
        <taxon>Ecdysozoa</taxon>
        <taxon>Nematoda</taxon>
        <taxon>Chromadorea</taxon>
        <taxon>Rhabditida</taxon>
        <taxon>Rhabditina</taxon>
        <taxon>Rhabditomorpha</taxon>
        <taxon>Rhabditoidea</taxon>
        <taxon>Rhabditidae</taxon>
        <taxon>Diploscapter</taxon>
    </lineage>
</organism>
<feature type="compositionally biased region" description="Polar residues" evidence="1">
    <location>
        <begin position="15"/>
        <end position="25"/>
    </location>
</feature>
<keyword evidence="3" id="KW-1185">Reference proteome</keyword>
<feature type="region of interest" description="Disordered" evidence="1">
    <location>
        <begin position="1"/>
        <end position="25"/>
    </location>
</feature>
<dbReference type="EMBL" id="LIAE01009817">
    <property type="protein sequence ID" value="PAV68105.1"/>
    <property type="molecule type" value="Genomic_DNA"/>
</dbReference>
<proteinExistence type="predicted"/>
<gene>
    <name evidence="2" type="ORF">WR25_02511</name>
</gene>
<protein>
    <submittedName>
        <fullName evidence="2">Uncharacterized protein</fullName>
    </submittedName>
</protein>
<feature type="compositionally biased region" description="Basic and acidic residues" evidence="1">
    <location>
        <begin position="1"/>
        <end position="14"/>
    </location>
</feature>
<name>A0A2A2K2E2_9BILA</name>
<accession>A0A2A2K2E2</accession>
<dbReference type="Proteomes" id="UP000218231">
    <property type="component" value="Unassembled WGS sequence"/>
</dbReference>